<evidence type="ECO:0000256" key="5">
    <source>
        <dbReference type="PIRSR" id="PIRSR006230-1"/>
    </source>
</evidence>
<comment type="function">
    <text evidence="4">Required for a late step of 50S ribosomal subunit assembly. Has GTPase activity.</text>
</comment>
<evidence type="ECO:0000256" key="1">
    <source>
        <dbReference type="ARBA" id="ARBA00014898"/>
    </source>
</evidence>
<evidence type="ECO:0000313" key="8">
    <source>
        <dbReference type="Proteomes" id="UP000460257"/>
    </source>
</evidence>
<evidence type="ECO:0000259" key="6">
    <source>
        <dbReference type="PROSITE" id="PS51721"/>
    </source>
</evidence>
<reference evidence="7" key="1">
    <citation type="journal article" date="2020" name="Appl. Environ. Microbiol.">
        <title>Medium-Chain Fatty Acid Synthesis by 'Candidatus Weimeria bifida' gen. nov., sp. nov., and 'Candidatus Pseudoramibacter fermentans' sp. nov.</title>
        <authorList>
            <person name="Scarborough M.J."/>
            <person name="Myers K.S."/>
            <person name="Donohue T.J."/>
            <person name="Noguera D.R."/>
        </authorList>
    </citation>
    <scope>NUCLEOTIDE SEQUENCE</scope>
    <source>
        <strain evidence="7">LCO1.1</strain>
    </source>
</reference>
<evidence type="ECO:0000256" key="3">
    <source>
        <dbReference type="ARBA" id="ARBA00023134"/>
    </source>
</evidence>
<keyword evidence="8" id="KW-1185">Reference proteome</keyword>
<dbReference type="Pfam" id="PF01926">
    <property type="entry name" value="MMR_HSR1"/>
    <property type="match status" value="1"/>
</dbReference>
<dbReference type="InterPro" id="IPR016478">
    <property type="entry name" value="GTPase_MTG1"/>
</dbReference>
<dbReference type="PANTHER" id="PTHR45782:SF4">
    <property type="entry name" value="MITOCHONDRIAL RIBOSOME-ASSOCIATED GTPASE 1"/>
    <property type="match status" value="1"/>
</dbReference>
<evidence type="ECO:0000256" key="2">
    <source>
        <dbReference type="ARBA" id="ARBA00022741"/>
    </source>
</evidence>
<dbReference type="NCBIfam" id="TIGR03596">
    <property type="entry name" value="GTPase_YlqF"/>
    <property type="match status" value="1"/>
</dbReference>
<dbReference type="SUPFAM" id="SSF52540">
    <property type="entry name" value="P-loop containing nucleoside triphosphate hydrolases"/>
    <property type="match status" value="1"/>
</dbReference>
<dbReference type="GO" id="GO:0006412">
    <property type="term" value="P:translation"/>
    <property type="evidence" value="ECO:0007669"/>
    <property type="project" value="TreeGrafter"/>
</dbReference>
<gene>
    <name evidence="7" type="primary">ylqF</name>
    <name evidence="7" type="ORF">FRC54_01010</name>
</gene>
<feature type="domain" description="CP-type G" evidence="6">
    <location>
        <begin position="11"/>
        <end position="178"/>
    </location>
</feature>
<feature type="binding site" evidence="5">
    <location>
        <position position="174"/>
    </location>
    <ligand>
        <name>GTP</name>
        <dbReference type="ChEBI" id="CHEBI:37565"/>
    </ligand>
</feature>
<dbReference type="InterPro" id="IPR023179">
    <property type="entry name" value="GTP-bd_ortho_bundle_sf"/>
</dbReference>
<protein>
    <recommendedName>
        <fullName evidence="1 4">Ribosome biogenesis GTPase A</fullName>
    </recommendedName>
</protein>
<dbReference type="Gene3D" id="3.40.50.300">
    <property type="entry name" value="P-loop containing nucleotide triphosphate hydrolases"/>
    <property type="match status" value="1"/>
</dbReference>
<dbReference type="InterPro" id="IPR006073">
    <property type="entry name" value="GTP-bd"/>
</dbReference>
<comment type="similarity">
    <text evidence="4">Belongs to the TRAFAC class YlqF/YawG GTPase family. MTG1 subfamily.</text>
</comment>
<sequence length="280" mass="31170">MNIQWYPGHMTKALRQIKEDIRLIDMVIELADARIPDSSRNPEIKNLTNGKIHILLLNKADLAEDAVTTKWIEYYKSQGIFSLALDSRSKAKKREIAALIDKASAEKRARDLRRGIKNRPVRALIAGIPNVGKSTLINNLAGKNSAKTGNKPGVTKGKQWIHVNKTLDLLDSPGILWPKFDDESTGEALALFGAISDDVFEKQELALILYHRMTELYPGRLNDFYGIDENLDDAMVLPAIAESRRLLAAGGALDLNRAANIFLDDLRSGRLGKVSFEKPD</sequence>
<dbReference type="Gene3D" id="1.10.1580.10">
    <property type="match status" value="1"/>
</dbReference>
<accession>A0A6N7IX53</accession>
<evidence type="ECO:0000313" key="7">
    <source>
        <dbReference type="EMBL" id="MQN00570.1"/>
    </source>
</evidence>
<keyword evidence="4" id="KW-0963">Cytoplasm</keyword>
<dbReference type="FunFam" id="3.40.50.300:FF:000590">
    <property type="entry name" value="Ribosome biogenesis GTPase A"/>
    <property type="match status" value="1"/>
</dbReference>
<dbReference type="GO" id="GO:0005525">
    <property type="term" value="F:GTP binding"/>
    <property type="evidence" value="ECO:0007669"/>
    <property type="project" value="UniProtKB-KW"/>
</dbReference>
<dbReference type="PROSITE" id="PS51721">
    <property type="entry name" value="G_CP"/>
    <property type="match status" value="1"/>
</dbReference>
<name>A0A6N7IX53_9FIRM</name>
<feature type="binding site" evidence="5">
    <location>
        <begin position="58"/>
        <end position="61"/>
    </location>
    <ligand>
        <name>GTP</name>
        <dbReference type="ChEBI" id="CHEBI:37565"/>
    </ligand>
</feature>
<proteinExistence type="inferred from homology"/>
<dbReference type="AlphaFoldDB" id="A0A6N7IX53"/>
<dbReference type="GO" id="GO:0003924">
    <property type="term" value="F:GTPase activity"/>
    <property type="evidence" value="ECO:0007669"/>
    <property type="project" value="TreeGrafter"/>
</dbReference>
<dbReference type="Proteomes" id="UP000460257">
    <property type="component" value="Unassembled WGS sequence"/>
</dbReference>
<dbReference type="GO" id="GO:0005737">
    <property type="term" value="C:cytoplasm"/>
    <property type="evidence" value="ECO:0007669"/>
    <property type="project" value="UniProtKB-SubCell"/>
</dbReference>
<dbReference type="InterPro" id="IPR027417">
    <property type="entry name" value="P-loop_NTPase"/>
</dbReference>
<comment type="subcellular location">
    <subcellularLocation>
        <location evidence="4">Cytoplasm</location>
    </subcellularLocation>
</comment>
<dbReference type="EMBL" id="VOGC01000002">
    <property type="protein sequence ID" value="MQN00570.1"/>
    <property type="molecule type" value="Genomic_DNA"/>
</dbReference>
<dbReference type="InterPro" id="IPR030378">
    <property type="entry name" value="G_CP_dom"/>
</dbReference>
<dbReference type="CDD" id="cd01856">
    <property type="entry name" value="YlqF"/>
    <property type="match status" value="1"/>
</dbReference>
<feature type="binding site" evidence="5">
    <location>
        <begin position="130"/>
        <end position="135"/>
    </location>
    <ligand>
        <name>GTP</name>
        <dbReference type="ChEBI" id="CHEBI:37565"/>
    </ligand>
</feature>
<dbReference type="PIRSF" id="PIRSF006230">
    <property type="entry name" value="MG442"/>
    <property type="match status" value="1"/>
</dbReference>
<dbReference type="InterPro" id="IPR019991">
    <property type="entry name" value="GTP-bd_ribosome_bgen"/>
</dbReference>
<dbReference type="PANTHER" id="PTHR45782">
    <property type="entry name" value="MITOCHONDRIAL RIBOSOME-ASSOCIATED GTPASE 1"/>
    <property type="match status" value="1"/>
</dbReference>
<keyword evidence="3 4" id="KW-0342">GTP-binding</keyword>
<comment type="caution">
    <text evidence="7">The sequence shown here is derived from an EMBL/GenBank/DDBJ whole genome shotgun (WGS) entry which is preliminary data.</text>
</comment>
<keyword evidence="2 4" id="KW-0547">Nucleotide-binding</keyword>
<evidence type="ECO:0000256" key="4">
    <source>
        <dbReference type="PIRNR" id="PIRNR006230"/>
    </source>
</evidence>
<organism evidence="7 8">
    <name type="scientific">Candidatus Weimeria bifida</name>
    <dbReference type="NCBI Taxonomy" id="2599074"/>
    <lineage>
        <taxon>Bacteria</taxon>
        <taxon>Bacillati</taxon>
        <taxon>Bacillota</taxon>
        <taxon>Clostridia</taxon>
        <taxon>Lachnospirales</taxon>
        <taxon>Lachnospiraceae</taxon>
        <taxon>Candidatus Weimeria</taxon>
    </lineage>
</organism>